<organism evidence="1 2">
    <name type="scientific">Plakobranchus ocellatus</name>
    <dbReference type="NCBI Taxonomy" id="259542"/>
    <lineage>
        <taxon>Eukaryota</taxon>
        <taxon>Metazoa</taxon>
        <taxon>Spiralia</taxon>
        <taxon>Lophotrochozoa</taxon>
        <taxon>Mollusca</taxon>
        <taxon>Gastropoda</taxon>
        <taxon>Heterobranchia</taxon>
        <taxon>Euthyneura</taxon>
        <taxon>Panpulmonata</taxon>
        <taxon>Sacoglossa</taxon>
        <taxon>Placobranchoidea</taxon>
        <taxon>Plakobranchidae</taxon>
        <taxon>Plakobranchus</taxon>
    </lineage>
</organism>
<accession>A0AAV4D1L7</accession>
<name>A0AAV4D1L7_9GAST</name>
<dbReference type="EMBL" id="BLXT01007308">
    <property type="protein sequence ID" value="GFO37876.1"/>
    <property type="molecule type" value="Genomic_DNA"/>
</dbReference>
<evidence type="ECO:0000313" key="2">
    <source>
        <dbReference type="Proteomes" id="UP000735302"/>
    </source>
</evidence>
<protein>
    <submittedName>
        <fullName evidence="1">Uncharacterized protein</fullName>
    </submittedName>
</protein>
<dbReference type="AlphaFoldDB" id="A0AAV4D1L7"/>
<sequence length="107" mass="12612">MCFIPISDATLLSRMDNLSRRQWEYVEEKYISRTQKCVPDKFMEMCHMHLAFLLDLSGDKLELLLSSGEEVHNKRRLALGTAVNNVFKKKGENWDRVCLDRPIFYNI</sequence>
<evidence type="ECO:0000313" key="1">
    <source>
        <dbReference type="EMBL" id="GFO37876.1"/>
    </source>
</evidence>
<keyword evidence="2" id="KW-1185">Reference proteome</keyword>
<proteinExistence type="predicted"/>
<dbReference type="Proteomes" id="UP000735302">
    <property type="component" value="Unassembled WGS sequence"/>
</dbReference>
<reference evidence="1 2" key="1">
    <citation type="journal article" date="2021" name="Elife">
        <title>Chloroplast acquisition without the gene transfer in kleptoplastic sea slugs, Plakobranchus ocellatus.</title>
        <authorList>
            <person name="Maeda T."/>
            <person name="Takahashi S."/>
            <person name="Yoshida T."/>
            <person name="Shimamura S."/>
            <person name="Takaki Y."/>
            <person name="Nagai Y."/>
            <person name="Toyoda A."/>
            <person name="Suzuki Y."/>
            <person name="Arimoto A."/>
            <person name="Ishii H."/>
            <person name="Satoh N."/>
            <person name="Nishiyama T."/>
            <person name="Hasebe M."/>
            <person name="Maruyama T."/>
            <person name="Minagawa J."/>
            <person name="Obokata J."/>
            <person name="Shigenobu S."/>
        </authorList>
    </citation>
    <scope>NUCLEOTIDE SEQUENCE [LARGE SCALE GENOMIC DNA]</scope>
</reference>
<comment type="caution">
    <text evidence="1">The sequence shown here is derived from an EMBL/GenBank/DDBJ whole genome shotgun (WGS) entry which is preliminary data.</text>
</comment>
<gene>
    <name evidence="1" type="ORF">PoB_006438100</name>
</gene>